<gene>
    <name evidence="2" type="ORF">CEXT_138441</name>
</gene>
<accession>A0AAV4VQS9</accession>
<name>A0AAV4VQS9_CAEEX</name>
<dbReference type="Proteomes" id="UP001054945">
    <property type="component" value="Unassembled WGS sequence"/>
</dbReference>
<sequence length="96" mass="10846">MTSPKKLKTLPNQGHANTTPYPLRKPQKTISKTIVPPPATDTSRRLPLICKTVTSRPFRKQNTRVTSEGWPPNRVRVVHKFQASVAMSLLSRGCRR</sequence>
<organism evidence="2 3">
    <name type="scientific">Caerostris extrusa</name>
    <name type="common">Bark spider</name>
    <name type="synonym">Caerostris bankana</name>
    <dbReference type="NCBI Taxonomy" id="172846"/>
    <lineage>
        <taxon>Eukaryota</taxon>
        <taxon>Metazoa</taxon>
        <taxon>Ecdysozoa</taxon>
        <taxon>Arthropoda</taxon>
        <taxon>Chelicerata</taxon>
        <taxon>Arachnida</taxon>
        <taxon>Araneae</taxon>
        <taxon>Araneomorphae</taxon>
        <taxon>Entelegynae</taxon>
        <taxon>Araneoidea</taxon>
        <taxon>Araneidae</taxon>
        <taxon>Caerostris</taxon>
    </lineage>
</organism>
<protein>
    <submittedName>
        <fullName evidence="2">Uncharacterized protein</fullName>
    </submittedName>
</protein>
<proteinExistence type="predicted"/>
<evidence type="ECO:0000313" key="3">
    <source>
        <dbReference type="Proteomes" id="UP001054945"/>
    </source>
</evidence>
<evidence type="ECO:0000313" key="2">
    <source>
        <dbReference type="EMBL" id="GIY71853.1"/>
    </source>
</evidence>
<feature type="region of interest" description="Disordered" evidence="1">
    <location>
        <begin position="1"/>
        <end position="43"/>
    </location>
</feature>
<reference evidence="2 3" key="1">
    <citation type="submission" date="2021-06" db="EMBL/GenBank/DDBJ databases">
        <title>Caerostris extrusa draft genome.</title>
        <authorList>
            <person name="Kono N."/>
            <person name="Arakawa K."/>
        </authorList>
    </citation>
    <scope>NUCLEOTIDE SEQUENCE [LARGE SCALE GENOMIC DNA]</scope>
</reference>
<comment type="caution">
    <text evidence="2">The sequence shown here is derived from an EMBL/GenBank/DDBJ whole genome shotgun (WGS) entry which is preliminary data.</text>
</comment>
<dbReference type="EMBL" id="BPLR01014867">
    <property type="protein sequence ID" value="GIY71853.1"/>
    <property type="molecule type" value="Genomic_DNA"/>
</dbReference>
<dbReference type="AlphaFoldDB" id="A0AAV4VQS9"/>
<keyword evidence="3" id="KW-1185">Reference proteome</keyword>
<feature type="compositionally biased region" description="Polar residues" evidence="1">
    <location>
        <begin position="10"/>
        <end position="20"/>
    </location>
</feature>
<evidence type="ECO:0000256" key="1">
    <source>
        <dbReference type="SAM" id="MobiDB-lite"/>
    </source>
</evidence>